<dbReference type="PANTHER" id="PTHR35936:SF25">
    <property type="entry name" value="ABC TRANSPORTER SUBSTRATE-BINDING PROTEIN"/>
    <property type="match status" value="1"/>
</dbReference>
<dbReference type="AlphaFoldDB" id="A0A975DJC7"/>
<feature type="domain" description="Solute-binding protein family 3/N-terminal" evidence="4">
    <location>
        <begin position="24"/>
        <end position="106"/>
    </location>
</feature>
<dbReference type="PANTHER" id="PTHR35936">
    <property type="entry name" value="MEMBRANE-BOUND LYTIC MUREIN TRANSGLYCOSYLASE F"/>
    <property type="match status" value="1"/>
</dbReference>
<evidence type="ECO:0000259" key="4">
    <source>
        <dbReference type="Pfam" id="PF00497"/>
    </source>
</evidence>
<dbReference type="Gene3D" id="3.40.190.10">
    <property type="entry name" value="Periplasmic binding protein-like II"/>
    <property type="match status" value="2"/>
</dbReference>
<dbReference type="EMBL" id="CP072133">
    <property type="protein sequence ID" value="QTH72928.1"/>
    <property type="molecule type" value="Genomic_DNA"/>
</dbReference>
<dbReference type="InterPro" id="IPR001638">
    <property type="entry name" value="Solute-binding_3/MltF_N"/>
</dbReference>
<reference evidence="5" key="1">
    <citation type="submission" date="2021-03" db="EMBL/GenBank/DDBJ databases">
        <title>Complete Genome of Pseudoalteromonas xiamenensis STKMTI.2, a new potential marine bacterium producing anti-Vibrio compounds.</title>
        <authorList>
            <person name="Handayani D.P."/>
            <person name="Isnansetyo A."/>
            <person name="Istiqomah I."/>
            <person name="Jumina J."/>
        </authorList>
    </citation>
    <scope>NUCLEOTIDE SEQUENCE</scope>
    <source>
        <strain evidence="5">STKMTI.2</strain>
    </source>
</reference>
<name>A0A975DJC7_9GAMM</name>
<feature type="signal peptide" evidence="3">
    <location>
        <begin position="1"/>
        <end position="17"/>
    </location>
</feature>
<comment type="similarity">
    <text evidence="1">Belongs to the bacterial solute-binding protein 3 family.</text>
</comment>
<evidence type="ECO:0000313" key="5">
    <source>
        <dbReference type="EMBL" id="QTH72928.1"/>
    </source>
</evidence>
<proteinExistence type="inferred from homology"/>
<evidence type="ECO:0000256" key="3">
    <source>
        <dbReference type="SAM" id="SignalP"/>
    </source>
</evidence>
<gene>
    <name evidence="5" type="ORF">J5O05_15700</name>
</gene>
<organism evidence="5 6">
    <name type="scientific">Pseudoalteromonas xiamenensis</name>
    <dbReference type="NCBI Taxonomy" id="882626"/>
    <lineage>
        <taxon>Bacteria</taxon>
        <taxon>Pseudomonadati</taxon>
        <taxon>Pseudomonadota</taxon>
        <taxon>Gammaproteobacteria</taxon>
        <taxon>Alteromonadales</taxon>
        <taxon>Pseudoalteromonadaceae</taxon>
        <taxon>Pseudoalteromonas</taxon>
    </lineage>
</organism>
<keyword evidence="2 3" id="KW-0732">Signal</keyword>
<evidence type="ECO:0000256" key="2">
    <source>
        <dbReference type="ARBA" id="ARBA00022729"/>
    </source>
</evidence>
<keyword evidence="6" id="KW-1185">Reference proteome</keyword>
<evidence type="ECO:0000256" key="1">
    <source>
        <dbReference type="ARBA" id="ARBA00010333"/>
    </source>
</evidence>
<sequence length="257" mass="29565">MGKLMLMLLLFTTRSFAEPQYRVSIMVDESYPPYTYMINGELNGIYVDLVRQAARLIDSKYQVELVPVPWKRGLADLEHGTAFAIMPPYKHIQKRPYIWPYSVPLLEEVVVAYCNSGFTLKNIEHRDTSETPINLGINAGYLILDDVLTQALAQNKIQVWENKDTYSNVMKLVKGRIDCYLNDRLSTVLVMRNIKRSEPDIDLNGVLEDRVVLRRTAHIGYVKDGLEQYPYKLDFIAQMDEALLKVMASQTPELDIN</sequence>
<dbReference type="Pfam" id="PF00497">
    <property type="entry name" value="SBP_bac_3"/>
    <property type="match status" value="1"/>
</dbReference>
<protein>
    <submittedName>
        <fullName evidence="5">Transporter substrate-binding domain-containing protein</fullName>
    </submittedName>
</protein>
<feature type="chain" id="PRO_5037929910" evidence="3">
    <location>
        <begin position="18"/>
        <end position="257"/>
    </location>
</feature>
<dbReference type="SUPFAM" id="SSF53850">
    <property type="entry name" value="Periplasmic binding protein-like II"/>
    <property type="match status" value="1"/>
</dbReference>
<accession>A0A975DJC7</accession>
<evidence type="ECO:0000313" key="6">
    <source>
        <dbReference type="Proteomes" id="UP000664904"/>
    </source>
</evidence>
<dbReference type="Proteomes" id="UP000664904">
    <property type="component" value="Chromosome"/>
</dbReference>
<dbReference type="KEGG" id="pxi:J5O05_15700"/>